<keyword evidence="2" id="KW-1185">Reference proteome</keyword>
<sequence>MCPWIFGDRISECFIAYFFSIHVRYDLINAASWSRGENKRIFKFKRAPKRENPNFTNFRVIVHEILVIRDSGFFFAKNILTDVVYDLINGVNWSRGANERIFMFKRSPKQENSNFINFRVL</sequence>
<gene>
    <name evidence="1" type="ORF">H5410_059173</name>
</gene>
<protein>
    <submittedName>
        <fullName evidence="1">Uncharacterized protein</fullName>
    </submittedName>
</protein>
<organism evidence="1 2">
    <name type="scientific">Solanum commersonii</name>
    <name type="common">Commerson's wild potato</name>
    <name type="synonym">Commerson's nightshade</name>
    <dbReference type="NCBI Taxonomy" id="4109"/>
    <lineage>
        <taxon>Eukaryota</taxon>
        <taxon>Viridiplantae</taxon>
        <taxon>Streptophyta</taxon>
        <taxon>Embryophyta</taxon>
        <taxon>Tracheophyta</taxon>
        <taxon>Spermatophyta</taxon>
        <taxon>Magnoliopsida</taxon>
        <taxon>eudicotyledons</taxon>
        <taxon>Gunneridae</taxon>
        <taxon>Pentapetalae</taxon>
        <taxon>asterids</taxon>
        <taxon>lamiids</taxon>
        <taxon>Solanales</taxon>
        <taxon>Solanaceae</taxon>
        <taxon>Solanoideae</taxon>
        <taxon>Solaneae</taxon>
        <taxon>Solanum</taxon>
    </lineage>
</organism>
<reference evidence="1 2" key="1">
    <citation type="submission" date="2020-09" db="EMBL/GenBank/DDBJ databases">
        <title>De no assembly of potato wild relative species, Solanum commersonii.</title>
        <authorList>
            <person name="Cho K."/>
        </authorList>
    </citation>
    <scope>NUCLEOTIDE SEQUENCE [LARGE SCALE GENOMIC DNA]</scope>
    <source>
        <strain evidence="1">LZ3.2</strain>
        <tissue evidence="1">Leaf</tissue>
    </source>
</reference>
<dbReference type="EMBL" id="JACXVP010000012">
    <property type="protein sequence ID" value="KAG5569407.1"/>
    <property type="molecule type" value="Genomic_DNA"/>
</dbReference>
<name>A0A9J5W209_SOLCO</name>
<dbReference type="Proteomes" id="UP000824120">
    <property type="component" value="Chromosome 12"/>
</dbReference>
<dbReference type="AlphaFoldDB" id="A0A9J5W209"/>
<accession>A0A9J5W209</accession>
<comment type="caution">
    <text evidence="1">The sequence shown here is derived from an EMBL/GenBank/DDBJ whole genome shotgun (WGS) entry which is preliminary data.</text>
</comment>
<evidence type="ECO:0000313" key="1">
    <source>
        <dbReference type="EMBL" id="KAG5569407.1"/>
    </source>
</evidence>
<evidence type="ECO:0000313" key="2">
    <source>
        <dbReference type="Proteomes" id="UP000824120"/>
    </source>
</evidence>
<proteinExistence type="predicted"/>